<comment type="similarity">
    <text evidence="2 4">Belongs to the bacterial solute-binding protein 3 family.</text>
</comment>
<feature type="chain" id="PRO_5031004514" evidence="5">
    <location>
        <begin position="22"/>
        <end position="261"/>
    </location>
</feature>
<feature type="signal peptide" evidence="5">
    <location>
        <begin position="1"/>
        <end position="21"/>
    </location>
</feature>
<dbReference type="InterPro" id="IPR018313">
    <property type="entry name" value="SBP_3_CS"/>
</dbReference>
<dbReference type="PANTHER" id="PTHR35936">
    <property type="entry name" value="MEMBRANE-BOUND LYTIC MUREIN TRANSGLYCOSYLASE F"/>
    <property type="match status" value="1"/>
</dbReference>
<comment type="caution">
    <text evidence="7">The sequence shown here is derived from an EMBL/GenBank/DDBJ whole genome shotgun (WGS) entry which is preliminary data.</text>
</comment>
<dbReference type="InterPro" id="IPR001638">
    <property type="entry name" value="Solute-binding_3/MltF_N"/>
</dbReference>
<evidence type="ECO:0000313" key="8">
    <source>
        <dbReference type="Proteomes" id="UP000537592"/>
    </source>
</evidence>
<evidence type="ECO:0000256" key="2">
    <source>
        <dbReference type="ARBA" id="ARBA00010333"/>
    </source>
</evidence>
<keyword evidence="3 5" id="KW-0732">Signal</keyword>
<dbReference type="GO" id="GO:0030313">
    <property type="term" value="C:cell envelope"/>
    <property type="evidence" value="ECO:0007669"/>
    <property type="project" value="UniProtKB-SubCell"/>
</dbReference>
<dbReference type="Pfam" id="PF00497">
    <property type="entry name" value="SBP_bac_3"/>
    <property type="match status" value="1"/>
</dbReference>
<sequence length="261" mass="28402">MRRLAFTVSVAAIMSAALPLAAPVVAKEWKTIRIASEGAYPPFNYTDPSGKVVGFEIELAEAICEKAQVTCTFQAQDWDGILPALLAGRYDAVFASVSITDERKKQVAFSKPYLVLRASVAVPKDSPLTDASPESLKGKVLGVQSSTNHTNYAEGVYKGSDIRLYPNQDEANTDLAGGRIDATMADKPTIVNFLRSKEGQACCKLLADLDNVFEYHGEGIGAAVRKEDTELKALLDKAIDEVHADGTFQRIADKYFDYKLD</sequence>
<feature type="domain" description="Solute-binding protein family 3/N-terminal" evidence="6">
    <location>
        <begin position="31"/>
        <end position="259"/>
    </location>
</feature>
<proteinExistence type="inferred from homology"/>
<accession>A0A7W5Z234</accession>
<reference evidence="7 8" key="1">
    <citation type="submission" date="2020-08" db="EMBL/GenBank/DDBJ databases">
        <title>Genomic Encyclopedia of Type Strains, Phase IV (KMG-IV): sequencing the most valuable type-strain genomes for metagenomic binning, comparative biology and taxonomic classification.</title>
        <authorList>
            <person name="Goeker M."/>
        </authorList>
    </citation>
    <scope>NUCLEOTIDE SEQUENCE [LARGE SCALE GENOMIC DNA]</scope>
    <source>
        <strain evidence="7 8">DSM 28760</strain>
    </source>
</reference>
<dbReference type="Gene3D" id="3.40.190.10">
    <property type="entry name" value="Periplasmic binding protein-like II"/>
    <property type="match status" value="2"/>
</dbReference>
<dbReference type="PANTHER" id="PTHR35936:SF17">
    <property type="entry name" value="ARGININE-BINDING EXTRACELLULAR PROTEIN ARTP"/>
    <property type="match status" value="1"/>
</dbReference>
<evidence type="ECO:0000259" key="6">
    <source>
        <dbReference type="SMART" id="SM00062"/>
    </source>
</evidence>
<dbReference type="RefSeq" id="WP_183750639.1">
    <property type="nucleotide sequence ID" value="NZ_JACICC010000001.1"/>
</dbReference>
<dbReference type="EMBL" id="JACICC010000001">
    <property type="protein sequence ID" value="MBB3808675.1"/>
    <property type="molecule type" value="Genomic_DNA"/>
</dbReference>
<evidence type="ECO:0000256" key="4">
    <source>
        <dbReference type="RuleBase" id="RU003744"/>
    </source>
</evidence>
<dbReference type="SMART" id="SM00062">
    <property type="entry name" value="PBPb"/>
    <property type="match status" value="1"/>
</dbReference>
<organism evidence="7 8">
    <name type="scientific">Pseudochelatococcus contaminans</name>
    <dbReference type="NCBI Taxonomy" id="1538103"/>
    <lineage>
        <taxon>Bacteria</taxon>
        <taxon>Pseudomonadati</taxon>
        <taxon>Pseudomonadota</taxon>
        <taxon>Alphaproteobacteria</taxon>
        <taxon>Hyphomicrobiales</taxon>
        <taxon>Chelatococcaceae</taxon>
        <taxon>Pseudochelatococcus</taxon>
    </lineage>
</organism>
<dbReference type="PROSITE" id="PS01039">
    <property type="entry name" value="SBP_BACTERIAL_3"/>
    <property type="match status" value="1"/>
</dbReference>
<keyword evidence="8" id="KW-1185">Reference proteome</keyword>
<evidence type="ECO:0000313" key="7">
    <source>
        <dbReference type="EMBL" id="MBB3808675.1"/>
    </source>
</evidence>
<evidence type="ECO:0000256" key="3">
    <source>
        <dbReference type="ARBA" id="ARBA00022729"/>
    </source>
</evidence>
<comment type="subcellular location">
    <subcellularLocation>
        <location evidence="1">Cell envelope</location>
    </subcellularLocation>
</comment>
<dbReference type="SUPFAM" id="SSF53850">
    <property type="entry name" value="Periplasmic binding protein-like II"/>
    <property type="match status" value="1"/>
</dbReference>
<name>A0A7W5Z234_9HYPH</name>
<evidence type="ECO:0000256" key="5">
    <source>
        <dbReference type="SAM" id="SignalP"/>
    </source>
</evidence>
<gene>
    <name evidence="7" type="ORF">FHS81_000729</name>
</gene>
<protein>
    <submittedName>
        <fullName evidence="7">Polar amino acid transport system substrate-binding protein</fullName>
    </submittedName>
</protein>
<evidence type="ECO:0000256" key="1">
    <source>
        <dbReference type="ARBA" id="ARBA00004196"/>
    </source>
</evidence>
<dbReference type="AlphaFoldDB" id="A0A7W5Z234"/>
<dbReference type="Proteomes" id="UP000537592">
    <property type="component" value="Unassembled WGS sequence"/>
</dbReference>